<reference evidence="1 2" key="1">
    <citation type="submission" date="2024-01" db="EMBL/GenBank/DDBJ databases">
        <authorList>
            <person name="Kunselman E."/>
        </authorList>
    </citation>
    <scope>NUCLEOTIDE SEQUENCE [LARGE SCALE GENOMIC DNA]</scope>
    <source>
        <strain evidence="1">2 abalone samples</strain>
    </source>
</reference>
<organism evidence="1 2">
    <name type="scientific">Candidatus Xenohaliotis californiensis</name>
    <dbReference type="NCBI Taxonomy" id="84677"/>
    <lineage>
        <taxon>Bacteria</taxon>
        <taxon>Pseudomonadati</taxon>
        <taxon>Pseudomonadota</taxon>
        <taxon>Alphaproteobacteria</taxon>
        <taxon>Rickettsiales</taxon>
        <taxon>Anaplasmataceae</taxon>
        <taxon>Candidatus Xenohaliotis</taxon>
    </lineage>
</organism>
<gene>
    <name evidence="1" type="ORF">CAXC1_300025</name>
</gene>
<name>A0ABM9N881_9RICK</name>
<dbReference type="RefSeq" id="WP_338364115.1">
    <property type="nucleotide sequence ID" value="NZ_CAWVOK010000023.1"/>
</dbReference>
<protein>
    <submittedName>
        <fullName evidence="1">Uncharacterized protein</fullName>
    </submittedName>
</protein>
<dbReference type="Proteomes" id="UP001314181">
    <property type="component" value="Unassembled WGS sequence"/>
</dbReference>
<comment type="caution">
    <text evidence="1">The sequence shown here is derived from an EMBL/GenBank/DDBJ whole genome shotgun (WGS) entry which is preliminary data.</text>
</comment>
<evidence type="ECO:0000313" key="2">
    <source>
        <dbReference type="Proteomes" id="UP001314181"/>
    </source>
</evidence>
<evidence type="ECO:0000313" key="1">
    <source>
        <dbReference type="EMBL" id="CAK8163140.1"/>
    </source>
</evidence>
<sequence length="48" mass="5518">MKNPNGRIRSLANYKTITTKAFVYYDNNDITLMVIGINLILQISLLRC</sequence>
<dbReference type="EMBL" id="CAWVOK010000023">
    <property type="protein sequence ID" value="CAK8163140.1"/>
    <property type="molecule type" value="Genomic_DNA"/>
</dbReference>
<accession>A0ABM9N881</accession>
<keyword evidence="2" id="KW-1185">Reference proteome</keyword>
<proteinExistence type="predicted"/>